<protein>
    <recommendedName>
        <fullName evidence="3">Laminin G domain-containing protein</fullName>
    </recommendedName>
</protein>
<dbReference type="Pfam" id="PF02210">
    <property type="entry name" value="Laminin_G_2"/>
    <property type="match status" value="1"/>
</dbReference>
<dbReference type="Proteomes" id="UP001352852">
    <property type="component" value="Unassembled WGS sequence"/>
</dbReference>
<evidence type="ECO:0000259" key="3">
    <source>
        <dbReference type="PROSITE" id="PS50025"/>
    </source>
</evidence>
<dbReference type="SMART" id="SM00282">
    <property type="entry name" value="LamG"/>
    <property type="match status" value="4"/>
</dbReference>
<evidence type="ECO:0000313" key="5">
    <source>
        <dbReference type="Proteomes" id="UP001352852"/>
    </source>
</evidence>
<gene>
    <name evidence="4" type="ORF">CHARACLAT_024933</name>
</gene>
<organism evidence="4 5">
    <name type="scientific">Characodon lateralis</name>
    <dbReference type="NCBI Taxonomy" id="208331"/>
    <lineage>
        <taxon>Eukaryota</taxon>
        <taxon>Metazoa</taxon>
        <taxon>Chordata</taxon>
        <taxon>Craniata</taxon>
        <taxon>Vertebrata</taxon>
        <taxon>Euteleostomi</taxon>
        <taxon>Actinopterygii</taxon>
        <taxon>Neopterygii</taxon>
        <taxon>Teleostei</taxon>
        <taxon>Neoteleostei</taxon>
        <taxon>Acanthomorphata</taxon>
        <taxon>Ovalentaria</taxon>
        <taxon>Atherinomorphae</taxon>
        <taxon>Cyprinodontiformes</taxon>
        <taxon>Goodeidae</taxon>
        <taxon>Characodon</taxon>
    </lineage>
</organism>
<evidence type="ECO:0000256" key="2">
    <source>
        <dbReference type="SAM" id="Coils"/>
    </source>
</evidence>
<accession>A0ABU7CR41</accession>
<dbReference type="PANTHER" id="PTHR15036">
    <property type="entry name" value="PIKACHURIN-LIKE PROTEIN"/>
    <property type="match status" value="1"/>
</dbReference>
<dbReference type="Pfam" id="PF00054">
    <property type="entry name" value="Laminin_G_1"/>
    <property type="match status" value="3"/>
</dbReference>
<feature type="disulfide bond" evidence="1">
    <location>
        <begin position="994"/>
        <end position="1021"/>
    </location>
</feature>
<comment type="caution">
    <text evidence="1">Lacks conserved residue(s) required for the propagation of feature annotation.</text>
</comment>
<reference evidence="4 5" key="1">
    <citation type="submission" date="2021-06" db="EMBL/GenBank/DDBJ databases">
        <authorList>
            <person name="Palmer J.M."/>
        </authorList>
    </citation>
    <scope>NUCLEOTIDE SEQUENCE [LARGE SCALE GENOMIC DNA]</scope>
    <source>
        <strain evidence="4 5">CL_MEX2019</strain>
        <tissue evidence="4">Muscle</tissue>
    </source>
</reference>
<dbReference type="CDD" id="cd00110">
    <property type="entry name" value="LamG"/>
    <property type="match status" value="4"/>
</dbReference>
<feature type="domain" description="Laminin G" evidence="3">
    <location>
        <begin position="1077"/>
        <end position="1246"/>
    </location>
</feature>
<evidence type="ECO:0000313" key="4">
    <source>
        <dbReference type="EMBL" id="MED6265388.1"/>
    </source>
</evidence>
<dbReference type="InterPro" id="IPR001791">
    <property type="entry name" value="Laminin_G"/>
</dbReference>
<keyword evidence="2" id="KW-0175">Coiled coil</keyword>
<keyword evidence="5" id="KW-1185">Reference proteome</keyword>
<sequence>MARVAVVPSHEMKVCTLVLQREAGHLNQTNENEFNVANKSHLLEGVESMLQVIRGVNLTAAKSAANQELSFSESLIHSLELDLLARWAAGEDRPHLLHNSLSVAMSTLQHASTRLSEAAQRNTETHNLLDAVATLQHHHKAAHQNLSSGFLLVDRLMEDSQFLLEDTLSLTADLTKSSAQVELLASQLNQWCPLLRKHVEALVVGLKMTDALENIYRAEAHAHQLQSHVHSLHSSMMSVFNMSQNTTQMAHLEDDIIRRVGSAHQEALTGLISASLALNMTVQSGRTLSEKGGVRLNITSNVLEESWQLNNMAKDLQMNVSMVTTRLQLVRDGVHNFSLLLHQPIRELQRLPNGSSRSTKQAQGQAEAAHFGLQGALLRLQKLKVQLQNSSSVVELTNITVMETNGLMGQTQTAANEVQRRLEEAEHRTQHLMERIKPLSMLGETLNRNLSDIRKLIDQARRQAASIKVAVQADRECVRSYRPPIQSSNFNTLSLILKTSHPKNLLFYLGSNTTVDFLAVEMHHGKVSLLWNLGSGTTRLQFPETDITNNRWTKINATRFGAHAALSVHQLDSESAPLPAVTSSSPGLSRVLDIDKNTVIHIGGMGADTQRPAALHSSSFQGCLGEASLNERNIGLWSYDSREGKCGGCFSSPQAEETSFYFDGSGFSVVQKSLRATSTSIVLLFKTLSPGGLLLYLASNNTRDFLSLELVEGHVRLTFDLGSGALIQISNRKYNTGVWYKVTLQRNKRKGYLSIMAAGQSSEKEVLEAESPGTASDLNRYDLDPIYIGGFPFSRPIRRQVVSRAYVGCIKNVEIARSNFDLMKDAYGVRKGCVLKAVRSVSLLSGGFVQINPPSFSQEAELLFTFSAVNQSGVLLAAFSDDRAHRQYFLSLHLVSGMVEAELGDLGGATRKVLVKKANGGSFSDGRKHSVIITVNRKSLSLLVDDEHLKSVSLMPGGFSRLSPSSLFIGGLPPEKASRLPVRLRVLSQWFRGCIQHLVMGGALVDLSGAVRYKGAELNSCLLEKSTVGAVLPEDLDAKPSPDPAHLHLAPPTHRSALTAGALTCASDQEPSLLPSAAQFGLSRHSHMTFIINPSTVRKSVSVRISVRSQALDGLMFLLSDSKQMDFVVLSLKGGRVMLSADLGKGPSSIVSSVVVNDGRWHIVSAEVSRKSVSVTVDDLPPASIPIKGNQLDVDKTLFLGGLPHGVNSRRISVSSSFPGCIRSVSLNGTTLDLSKPNSRNDVTSCFSKDQKGNYFNGSGHAELSESLNGFNQPAISCFVSSRTRGCVSAAVEKFFCLTAQSKGSAVCWLQDWIRFALRC</sequence>
<dbReference type="Pfam" id="PF06009">
    <property type="entry name" value="Laminin_II"/>
    <property type="match status" value="1"/>
</dbReference>
<dbReference type="SUPFAM" id="SSF49899">
    <property type="entry name" value="Concanavalin A-like lectins/glucanases"/>
    <property type="match status" value="4"/>
</dbReference>
<name>A0ABU7CR41_9TELE</name>
<dbReference type="PANTHER" id="PTHR15036:SF81">
    <property type="entry name" value="LAMININ SUBUNIT ALPHA-1"/>
    <property type="match status" value="1"/>
</dbReference>
<feature type="domain" description="Laminin G" evidence="3">
    <location>
        <begin position="840"/>
        <end position="1021"/>
    </location>
</feature>
<dbReference type="InterPro" id="IPR010307">
    <property type="entry name" value="Laminin_dom_II"/>
</dbReference>
<dbReference type="InterPro" id="IPR050372">
    <property type="entry name" value="Neurexin-related_CASP"/>
</dbReference>
<feature type="domain" description="Laminin G" evidence="3">
    <location>
        <begin position="468"/>
        <end position="649"/>
    </location>
</feature>
<keyword evidence="1" id="KW-1015">Disulfide bond</keyword>
<feature type="coiled-coil region" evidence="2">
    <location>
        <begin position="408"/>
        <end position="463"/>
    </location>
</feature>
<dbReference type="InterPro" id="IPR013320">
    <property type="entry name" value="ConA-like_dom_sf"/>
</dbReference>
<evidence type="ECO:0000256" key="1">
    <source>
        <dbReference type="PROSITE-ProRule" id="PRU00122"/>
    </source>
</evidence>
<proteinExistence type="predicted"/>
<dbReference type="EMBL" id="JAHUTJ010002812">
    <property type="protein sequence ID" value="MED6265388.1"/>
    <property type="molecule type" value="Genomic_DNA"/>
</dbReference>
<feature type="domain" description="Laminin G" evidence="3">
    <location>
        <begin position="657"/>
        <end position="833"/>
    </location>
</feature>
<dbReference type="Gene3D" id="2.60.120.200">
    <property type="match status" value="4"/>
</dbReference>
<comment type="caution">
    <text evidence="4">The sequence shown here is derived from an EMBL/GenBank/DDBJ whole genome shotgun (WGS) entry which is preliminary data.</text>
</comment>
<dbReference type="PROSITE" id="PS50025">
    <property type="entry name" value="LAM_G_DOMAIN"/>
    <property type="match status" value="4"/>
</dbReference>